<evidence type="ECO:0000313" key="10">
    <source>
        <dbReference type="Proteomes" id="UP000238196"/>
    </source>
</evidence>
<name>A0A2S5KSU7_9PROT</name>
<dbReference type="InterPro" id="IPR011047">
    <property type="entry name" value="Quinoprotein_ADH-like_sf"/>
</dbReference>
<feature type="compositionally biased region" description="Low complexity" evidence="7">
    <location>
        <begin position="1090"/>
        <end position="1101"/>
    </location>
</feature>
<evidence type="ECO:0000256" key="2">
    <source>
        <dbReference type="ARBA" id="ARBA00008387"/>
    </source>
</evidence>
<evidence type="ECO:0000256" key="1">
    <source>
        <dbReference type="ARBA" id="ARBA00004561"/>
    </source>
</evidence>
<evidence type="ECO:0000313" key="9">
    <source>
        <dbReference type="EMBL" id="PPC77735.1"/>
    </source>
</evidence>
<dbReference type="SUPFAM" id="SSF50998">
    <property type="entry name" value="Quinoprotein alcohol dehydrogenase-like"/>
    <property type="match status" value="1"/>
</dbReference>
<dbReference type="AlphaFoldDB" id="A0A2S5KSU7"/>
<comment type="caution">
    <text evidence="9">The sequence shown here is derived from an EMBL/GenBank/DDBJ whole genome shotgun (WGS) entry which is preliminary data.</text>
</comment>
<comment type="subcellular location">
    <subcellularLocation>
        <location evidence="1">Fimbrium</location>
    </subcellularLocation>
</comment>
<evidence type="ECO:0000256" key="6">
    <source>
        <dbReference type="ARBA" id="ARBA00023263"/>
    </source>
</evidence>
<dbReference type="GO" id="GO:0009289">
    <property type="term" value="C:pilus"/>
    <property type="evidence" value="ECO:0007669"/>
    <property type="project" value="UniProtKB-SubCell"/>
</dbReference>
<comment type="similarity">
    <text evidence="2">Belongs to the PilY1 family.</text>
</comment>
<sequence length="1144" mass="123297">MKRSASLRQRLTALALGFLCAALPLRASLASVDIASTPLLLGTTVAPNIMFLLDDSGSMQWEFMPDSDLYYSYYLFPRPDSVYGGATYTNQVPSFSDTNLSSVHDRSSNNNAVFYNPYITYTPWKAYDGSSMGNASPTAAYYNPSNTSAGTLNLTTQQSQYAYWFYSTTSRSSAYYATSCKSGNTTTYNCSMSYYPITFYMYKGSGSVETISNYIRYQIRGSSAYKKDLSGSTESSVTSFTWGTITRTVTEERQNFANWFQYYRSRVLAARAGASIAFANLGSNYRVGFRTINGGTTQYIPTSGTFSSTNKQNFYSNLLTSTIGTNGTPLRGALQWAGEYYSGNKSGVTDPMTPTSVSCRQNYAILTTDGYWNGSLSSTVGNVDNSSGSKITSSDGNTSYTYSPVAPYKDDYSDTLADIAMTYWKKDIRTDLANNVTTSTNDPAFWQHMVTFGISIGVSGSLDPDSDLSALTAGTKSWPNPTSSDEYKIDDLWHATVNSRGSFVAASDPEEFATALQDALNTIASRTSTNASLTNNGNSLETDSMLFQPRYYSGDWTGDLWAYDVSDSSVDPVISWKASKKLPSYSARNIVLGGGSTYTTVDFSWSSLASGQQSVLGSSAVVNYLRGNTASEISNGGSYRNRTTVLGDFVDSNPFYQDVPSKNYYRYHWTGASSYSAFKVANASRQDMVYVGGNDGMLHGFAASGTSAGKELMAYIPSEMLSKLPDLTSSSYTHEYMMDGDVTVGDAYISSAWKSVLVGSTGRGGKSLFALDVTDPTSFSASKVLWEYTDTDLGQFLGTPVIARLNNGTWAAIVGNGYNGTSNTAELLVINLETGKLIKKIDTGIGTAADPNGLASVAGYDSDRDGNFDYFYAGDLYGNVWKFDLSSTSSTSDWGVAYSGEPLFTAEYTDGSSDTRQPVTAGLALSVDSSSGSLWVFFGTGIYLGTADPDSKNVQAIYGISDTGSAFTGNSNLLKLKIQDEYTNSDGLMVRSVVIASGQSSKTSTRGWYLNLISPNNGSEGERVIYTPQMVRSYLVTTTLIPDDDDCSQGGSSYTMGIYPYMTSASTSSKNGVFDINNDGTVDASDKINSSQVGSGIGSSSATSNGSLVGNKLYSSDNSGNVSSSDVDTYTNLGKTSWREIRNY</sequence>
<evidence type="ECO:0000259" key="8">
    <source>
        <dbReference type="Pfam" id="PF05567"/>
    </source>
</evidence>
<gene>
    <name evidence="9" type="ORF">C4K68_08685</name>
</gene>
<organism evidence="9 10">
    <name type="scientific">Proteobacteria bacterium 228</name>
    <dbReference type="NCBI Taxonomy" id="2083153"/>
    <lineage>
        <taxon>Bacteria</taxon>
        <taxon>Pseudomonadati</taxon>
        <taxon>Pseudomonadota</taxon>
    </lineage>
</organism>
<feature type="region of interest" description="Disordered" evidence="7">
    <location>
        <begin position="1085"/>
        <end position="1104"/>
    </location>
</feature>
<evidence type="ECO:0000256" key="4">
    <source>
        <dbReference type="ARBA" id="ARBA00022723"/>
    </source>
</evidence>
<dbReference type="Pfam" id="PF05567">
    <property type="entry name" value="T4P_PilY1"/>
    <property type="match status" value="1"/>
</dbReference>
<dbReference type="OrthoDB" id="7156875at2"/>
<feature type="domain" description="PilY1 beta-propeller" evidence="8">
    <location>
        <begin position="646"/>
        <end position="964"/>
    </location>
</feature>
<dbReference type="GO" id="GO:0046872">
    <property type="term" value="F:metal ion binding"/>
    <property type="evidence" value="ECO:0007669"/>
    <property type="project" value="UniProtKB-KW"/>
</dbReference>
<protein>
    <submittedName>
        <fullName evidence="9">Pilus assembly protein</fullName>
    </submittedName>
</protein>
<keyword evidence="5" id="KW-0106">Calcium</keyword>
<reference evidence="9 10" key="1">
    <citation type="submission" date="2018-02" db="EMBL/GenBank/DDBJ databases">
        <title>novel marine gammaproteobacteria from coastal saline agro ecosystem.</title>
        <authorList>
            <person name="Krishnan R."/>
            <person name="Ramesh Kumar N."/>
        </authorList>
    </citation>
    <scope>NUCLEOTIDE SEQUENCE [LARGE SCALE GENOMIC DNA]</scope>
    <source>
        <strain evidence="9 10">228</strain>
    </source>
</reference>
<dbReference type="EMBL" id="PRLP01000026">
    <property type="protein sequence ID" value="PPC77735.1"/>
    <property type="molecule type" value="Genomic_DNA"/>
</dbReference>
<keyword evidence="3" id="KW-1029">Fimbrium biogenesis</keyword>
<evidence type="ECO:0000256" key="5">
    <source>
        <dbReference type="ARBA" id="ARBA00022837"/>
    </source>
</evidence>
<accession>A0A2S5KSU7</accession>
<keyword evidence="4" id="KW-0479">Metal-binding</keyword>
<evidence type="ECO:0000256" key="3">
    <source>
        <dbReference type="ARBA" id="ARBA00022558"/>
    </source>
</evidence>
<proteinExistence type="inferred from homology"/>
<dbReference type="InterPro" id="IPR008707">
    <property type="entry name" value="B-propeller_PilY1"/>
</dbReference>
<dbReference type="Proteomes" id="UP000238196">
    <property type="component" value="Unassembled WGS sequence"/>
</dbReference>
<evidence type="ECO:0000256" key="7">
    <source>
        <dbReference type="SAM" id="MobiDB-lite"/>
    </source>
</evidence>
<keyword evidence="6" id="KW-0281">Fimbrium</keyword>